<feature type="domain" description="Nudix hydrolase" evidence="4">
    <location>
        <begin position="15"/>
        <end position="146"/>
    </location>
</feature>
<dbReference type="SUPFAM" id="SSF55811">
    <property type="entry name" value="Nudix"/>
    <property type="match status" value="1"/>
</dbReference>
<comment type="caution">
    <text evidence="5">The sequence shown here is derived from an EMBL/GenBank/DDBJ whole genome shotgun (WGS) entry which is preliminary data.</text>
</comment>
<evidence type="ECO:0000256" key="2">
    <source>
        <dbReference type="ARBA" id="ARBA00022801"/>
    </source>
</evidence>
<evidence type="ECO:0000313" key="6">
    <source>
        <dbReference type="Proteomes" id="UP000308114"/>
    </source>
</evidence>
<evidence type="ECO:0000259" key="4">
    <source>
        <dbReference type="PROSITE" id="PS51462"/>
    </source>
</evidence>
<dbReference type="GO" id="GO:0016787">
    <property type="term" value="F:hydrolase activity"/>
    <property type="evidence" value="ECO:0007669"/>
    <property type="project" value="UniProtKB-KW"/>
</dbReference>
<evidence type="ECO:0000313" key="5">
    <source>
        <dbReference type="EMBL" id="TKH44303.1"/>
    </source>
</evidence>
<proteinExistence type="inferred from homology"/>
<dbReference type="Proteomes" id="UP000308114">
    <property type="component" value="Unassembled WGS sequence"/>
</dbReference>
<dbReference type="InterPro" id="IPR000086">
    <property type="entry name" value="NUDIX_hydrolase_dom"/>
</dbReference>
<dbReference type="CDD" id="cd04677">
    <property type="entry name" value="NUDIX_Hydrolase"/>
    <property type="match status" value="1"/>
</dbReference>
<dbReference type="EMBL" id="PNXQ01000012">
    <property type="protein sequence ID" value="TKH44303.1"/>
    <property type="molecule type" value="Genomic_DNA"/>
</dbReference>
<accession>A0A4U2PX55</accession>
<dbReference type="InterPro" id="IPR020476">
    <property type="entry name" value="Nudix_hydrolase"/>
</dbReference>
<sequence>MGYMMDLRKVVGTRPLIMAGACVLLLHKNKLLLGLRADNGLWGLPGGSLEPGESMEEVAVRELAEETGLKAGSLTLLDVFSGPQLYYKYPHGDEVYNVVTAYICTEYTGELKEDPNEVKELRFFDLDHLPDEISPPDIPVIQRFLQITLLSKNNLG</sequence>
<evidence type="ECO:0000256" key="1">
    <source>
        <dbReference type="ARBA" id="ARBA00001946"/>
    </source>
</evidence>
<dbReference type="Gene3D" id="3.90.79.10">
    <property type="entry name" value="Nucleoside Triphosphate Pyrophosphohydrolase"/>
    <property type="match status" value="1"/>
</dbReference>
<comment type="similarity">
    <text evidence="3">Belongs to the Nudix hydrolase family.</text>
</comment>
<dbReference type="PROSITE" id="PS51462">
    <property type="entry name" value="NUDIX"/>
    <property type="match status" value="1"/>
</dbReference>
<dbReference type="PROSITE" id="PS00893">
    <property type="entry name" value="NUDIX_BOX"/>
    <property type="match status" value="1"/>
</dbReference>
<comment type="cofactor">
    <cofactor evidence="1">
        <name>Mg(2+)</name>
        <dbReference type="ChEBI" id="CHEBI:18420"/>
    </cofactor>
</comment>
<dbReference type="PRINTS" id="PR00502">
    <property type="entry name" value="NUDIXFAMILY"/>
</dbReference>
<protein>
    <submittedName>
        <fullName evidence="5">ADP-ribose pyrophosphatase</fullName>
    </submittedName>
</protein>
<dbReference type="PANTHER" id="PTHR43046">
    <property type="entry name" value="GDP-MANNOSE MANNOSYL HYDROLASE"/>
    <property type="match status" value="1"/>
</dbReference>
<evidence type="ECO:0000256" key="3">
    <source>
        <dbReference type="RuleBase" id="RU003476"/>
    </source>
</evidence>
<keyword evidence="2 3" id="KW-0378">Hydrolase</keyword>
<reference evidence="5 6" key="1">
    <citation type="submission" date="2018-01" db="EMBL/GenBank/DDBJ databases">
        <title>Bacillales members from the olive rhizosphere are effective biological control agents against Verticillium dahliae.</title>
        <authorList>
            <person name="Gomez-Lama C."/>
            <person name="Legarda G."/>
            <person name="Ruano-Rosa D."/>
            <person name="Pizarro-Tobias P."/>
            <person name="Valverde-Corredor A."/>
            <person name="Niqui J.L."/>
            <person name="Trivino J.C."/>
            <person name="Roca A."/>
            <person name="Mercado-Blanco J."/>
        </authorList>
    </citation>
    <scope>NUCLEOTIDE SEQUENCE [LARGE SCALE GENOMIC DNA]</scope>
    <source>
        <strain evidence="5 6">PIC167</strain>
    </source>
</reference>
<dbReference type="AlphaFoldDB" id="A0A4U2PX55"/>
<organism evidence="5 6">
    <name type="scientific">Paenibacillus terrae</name>
    <dbReference type="NCBI Taxonomy" id="159743"/>
    <lineage>
        <taxon>Bacteria</taxon>
        <taxon>Bacillati</taxon>
        <taxon>Bacillota</taxon>
        <taxon>Bacilli</taxon>
        <taxon>Bacillales</taxon>
        <taxon>Paenibacillaceae</taxon>
        <taxon>Paenibacillus</taxon>
    </lineage>
</organism>
<gene>
    <name evidence="5" type="ORF">C1I60_13335</name>
</gene>
<dbReference type="PANTHER" id="PTHR43046:SF2">
    <property type="entry name" value="8-OXO-DGTP DIPHOSPHATASE-RELATED"/>
    <property type="match status" value="1"/>
</dbReference>
<dbReference type="RefSeq" id="WP_137062275.1">
    <property type="nucleotide sequence ID" value="NZ_PNXQ01000012.1"/>
</dbReference>
<dbReference type="Pfam" id="PF00293">
    <property type="entry name" value="NUDIX"/>
    <property type="match status" value="1"/>
</dbReference>
<name>A0A4U2PX55_9BACL</name>
<dbReference type="InterPro" id="IPR020084">
    <property type="entry name" value="NUDIX_hydrolase_CS"/>
</dbReference>
<dbReference type="InterPro" id="IPR015797">
    <property type="entry name" value="NUDIX_hydrolase-like_dom_sf"/>
</dbReference>